<evidence type="ECO:0000313" key="2">
    <source>
        <dbReference type="Proteomes" id="UP001642483"/>
    </source>
</evidence>
<sequence length="99" mass="11759">MSETIKHNQQCNDVKEIATRVEHADVVATTRNFIKLFMKKKVAMTYSLTRLGYGRKKLKKSFVESKLYQLLLSVFQRAVHKHWLRIYWTESCFTSFGRL</sequence>
<gene>
    <name evidence="1" type="ORF">CVLEPA_LOCUS20358</name>
</gene>
<dbReference type="Proteomes" id="UP001642483">
    <property type="component" value="Unassembled WGS sequence"/>
</dbReference>
<dbReference type="EMBL" id="CAWYQH010000108">
    <property type="protein sequence ID" value="CAK8688336.1"/>
    <property type="molecule type" value="Genomic_DNA"/>
</dbReference>
<organism evidence="1 2">
    <name type="scientific">Clavelina lepadiformis</name>
    <name type="common">Light-bulb sea squirt</name>
    <name type="synonym">Ascidia lepadiformis</name>
    <dbReference type="NCBI Taxonomy" id="159417"/>
    <lineage>
        <taxon>Eukaryota</taxon>
        <taxon>Metazoa</taxon>
        <taxon>Chordata</taxon>
        <taxon>Tunicata</taxon>
        <taxon>Ascidiacea</taxon>
        <taxon>Aplousobranchia</taxon>
        <taxon>Clavelinidae</taxon>
        <taxon>Clavelina</taxon>
    </lineage>
</organism>
<proteinExistence type="predicted"/>
<comment type="caution">
    <text evidence="1">The sequence shown here is derived from an EMBL/GenBank/DDBJ whole genome shotgun (WGS) entry which is preliminary data.</text>
</comment>
<name>A0ABP0GBY6_CLALP</name>
<accession>A0ABP0GBY6</accession>
<protein>
    <recommendedName>
        <fullName evidence="3">Transposase</fullName>
    </recommendedName>
</protein>
<evidence type="ECO:0008006" key="3">
    <source>
        <dbReference type="Google" id="ProtNLM"/>
    </source>
</evidence>
<evidence type="ECO:0000313" key="1">
    <source>
        <dbReference type="EMBL" id="CAK8688336.1"/>
    </source>
</evidence>
<keyword evidence="2" id="KW-1185">Reference proteome</keyword>
<reference evidence="1 2" key="1">
    <citation type="submission" date="2024-02" db="EMBL/GenBank/DDBJ databases">
        <authorList>
            <person name="Daric V."/>
            <person name="Darras S."/>
        </authorList>
    </citation>
    <scope>NUCLEOTIDE SEQUENCE [LARGE SCALE GENOMIC DNA]</scope>
</reference>